<organism evidence="7 8">
    <name type="scientific">Sakesphorus luctuosus</name>
    <dbReference type="NCBI Taxonomy" id="419690"/>
    <lineage>
        <taxon>Eukaryota</taxon>
        <taxon>Metazoa</taxon>
        <taxon>Chordata</taxon>
        <taxon>Craniata</taxon>
        <taxon>Vertebrata</taxon>
        <taxon>Euteleostomi</taxon>
        <taxon>Archelosauria</taxon>
        <taxon>Archosauria</taxon>
        <taxon>Dinosauria</taxon>
        <taxon>Saurischia</taxon>
        <taxon>Theropoda</taxon>
        <taxon>Coelurosauria</taxon>
        <taxon>Aves</taxon>
        <taxon>Neognathae</taxon>
        <taxon>Neoaves</taxon>
        <taxon>Telluraves</taxon>
        <taxon>Australaves</taxon>
        <taxon>Passeriformes</taxon>
        <taxon>Thamnophilidae</taxon>
        <taxon>Sakesphorus</taxon>
    </lineage>
</organism>
<protein>
    <submittedName>
        <fullName evidence="7">ZN180 protein</fullName>
    </submittedName>
</protein>
<dbReference type="PANTHER" id="PTHR23226:SF85">
    <property type="entry name" value="ZINC FINGER PROTEIN 397"/>
    <property type="match status" value="1"/>
</dbReference>
<dbReference type="FunFam" id="3.30.160.60:FF:002343">
    <property type="entry name" value="Zinc finger protein 33A"/>
    <property type="match status" value="1"/>
</dbReference>
<keyword evidence="1" id="KW-0479">Metal-binding</keyword>
<feature type="non-terminal residue" evidence="7">
    <location>
        <position position="1"/>
    </location>
</feature>
<keyword evidence="8" id="KW-1185">Reference proteome</keyword>
<dbReference type="PANTHER" id="PTHR23226">
    <property type="entry name" value="ZINC FINGER AND SCAN DOMAIN-CONTAINING"/>
    <property type="match status" value="1"/>
</dbReference>
<evidence type="ECO:0000256" key="2">
    <source>
        <dbReference type="ARBA" id="ARBA00022737"/>
    </source>
</evidence>
<dbReference type="PROSITE" id="PS00028">
    <property type="entry name" value="ZINC_FINGER_C2H2_1"/>
    <property type="match status" value="1"/>
</dbReference>
<accession>A0A7K8Z7I5</accession>
<evidence type="ECO:0000259" key="6">
    <source>
        <dbReference type="PROSITE" id="PS50157"/>
    </source>
</evidence>
<dbReference type="Pfam" id="PF00096">
    <property type="entry name" value="zf-C2H2"/>
    <property type="match status" value="1"/>
</dbReference>
<dbReference type="AlphaFoldDB" id="A0A7K8Z7I5"/>
<comment type="caution">
    <text evidence="7">The sequence shown here is derived from an EMBL/GenBank/DDBJ whole genome shotgun (WGS) entry which is preliminary data.</text>
</comment>
<keyword evidence="2" id="KW-0677">Repeat</keyword>
<keyword evidence="4" id="KW-0862">Zinc</keyword>
<dbReference type="InterPro" id="IPR013087">
    <property type="entry name" value="Znf_C2H2_type"/>
</dbReference>
<dbReference type="GO" id="GO:0000981">
    <property type="term" value="F:DNA-binding transcription factor activity, RNA polymerase II-specific"/>
    <property type="evidence" value="ECO:0007669"/>
    <property type="project" value="TreeGrafter"/>
</dbReference>
<evidence type="ECO:0000256" key="3">
    <source>
        <dbReference type="ARBA" id="ARBA00022771"/>
    </source>
</evidence>
<evidence type="ECO:0000313" key="7">
    <source>
        <dbReference type="EMBL" id="NXG11398.1"/>
    </source>
</evidence>
<name>A0A7K8Z7I5_9PASS</name>
<evidence type="ECO:0000313" key="8">
    <source>
        <dbReference type="Proteomes" id="UP000558958"/>
    </source>
</evidence>
<sequence>EGGRRLTQSSDLVMQQQLQTGEQHYKCLQCGKSFSQSYNLISHQKIHIGERP</sequence>
<evidence type="ECO:0000256" key="1">
    <source>
        <dbReference type="ARBA" id="ARBA00022723"/>
    </source>
</evidence>
<dbReference type="Proteomes" id="UP000558958">
    <property type="component" value="Unassembled WGS sequence"/>
</dbReference>
<dbReference type="GO" id="GO:0008270">
    <property type="term" value="F:zinc ion binding"/>
    <property type="evidence" value="ECO:0007669"/>
    <property type="project" value="UniProtKB-KW"/>
</dbReference>
<proteinExistence type="predicted"/>
<reference evidence="7 8" key="1">
    <citation type="submission" date="2019-09" db="EMBL/GenBank/DDBJ databases">
        <title>Bird 10,000 Genomes (B10K) Project - Family phase.</title>
        <authorList>
            <person name="Zhang G."/>
        </authorList>
    </citation>
    <scope>NUCLEOTIDE SEQUENCE [LARGE SCALE GENOMIC DNA]</scope>
    <source>
        <strain evidence="7">B10K-DU-001-06</strain>
        <tissue evidence="7">Muscle</tissue>
    </source>
</reference>
<keyword evidence="3 5" id="KW-0863">Zinc-finger</keyword>
<dbReference type="SUPFAM" id="SSF57667">
    <property type="entry name" value="beta-beta-alpha zinc fingers"/>
    <property type="match status" value="1"/>
</dbReference>
<feature type="domain" description="C2H2-type" evidence="6">
    <location>
        <begin position="25"/>
        <end position="52"/>
    </location>
</feature>
<feature type="non-terminal residue" evidence="7">
    <location>
        <position position="52"/>
    </location>
</feature>
<dbReference type="Gene3D" id="3.30.160.60">
    <property type="entry name" value="Classic Zinc Finger"/>
    <property type="match status" value="1"/>
</dbReference>
<evidence type="ECO:0000256" key="5">
    <source>
        <dbReference type="PROSITE-ProRule" id="PRU00042"/>
    </source>
</evidence>
<evidence type="ECO:0000256" key="4">
    <source>
        <dbReference type="ARBA" id="ARBA00022833"/>
    </source>
</evidence>
<dbReference type="PROSITE" id="PS50157">
    <property type="entry name" value="ZINC_FINGER_C2H2_2"/>
    <property type="match status" value="1"/>
</dbReference>
<gene>
    <name evidence="7" type="primary">Znf180_1</name>
    <name evidence="7" type="ORF">SAKLUC_R08904</name>
</gene>
<dbReference type="InterPro" id="IPR036236">
    <property type="entry name" value="Znf_C2H2_sf"/>
</dbReference>
<dbReference type="SMART" id="SM00355">
    <property type="entry name" value="ZnF_C2H2"/>
    <property type="match status" value="1"/>
</dbReference>
<dbReference type="GO" id="GO:0000978">
    <property type="term" value="F:RNA polymerase II cis-regulatory region sequence-specific DNA binding"/>
    <property type="evidence" value="ECO:0007669"/>
    <property type="project" value="TreeGrafter"/>
</dbReference>
<dbReference type="EMBL" id="VWZD01012555">
    <property type="protein sequence ID" value="NXG11398.1"/>
    <property type="molecule type" value="Genomic_DNA"/>
</dbReference>